<dbReference type="InterPro" id="IPR036186">
    <property type="entry name" value="Serpin_sf"/>
</dbReference>
<reference evidence="4" key="1">
    <citation type="submission" date="2024-06" db="EMBL/GenBank/DDBJ databases">
        <authorList>
            <person name="Liu X."/>
            <person name="Lenzi L."/>
            <person name="Haldenby T S."/>
            <person name="Uol C."/>
        </authorList>
    </citation>
    <scope>NUCLEOTIDE SEQUENCE</scope>
</reference>
<feature type="domain" description="Serpin" evidence="3">
    <location>
        <begin position="17"/>
        <end position="389"/>
    </location>
</feature>
<dbReference type="GO" id="GO:0004867">
    <property type="term" value="F:serine-type endopeptidase inhibitor activity"/>
    <property type="evidence" value="ECO:0007669"/>
    <property type="project" value="InterPro"/>
</dbReference>
<gene>
    <name evidence="4" type="ORF">CDAUBV1_LOCUS16527</name>
</gene>
<proteinExistence type="inferred from homology"/>
<dbReference type="Gene3D" id="3.30.497.10">
    <property type="entry name" value="Antithrombin, subunit I, domain 2"/>
    <property type="match status" value="1"/>
</dbReference>
<name>A0AAV2TX16_CALDB</name>
<evidence type="ECO:0000256" key="1">
    <source>
        <dbReference type="ARBA" id="ARBA00009500"/>
    </source>
</evidence>
<comment type="similarity">
    <text evidence="1 2">Belongs to the serpin family.</text>
</comment>
<dbReference type="Proteomes" id="UP001497525">
    <property type="component" value="Unassembled WGS sequence"/>
</dbReference>
<dbReference type="InterPro" id="IPR042178">
    <property type="entry name" value="Serpin_sf_1"/>
</dbReference>
<comment type="caution">
    <text evidence="4">The sequence shown here is derived from an EMBL/GenBank/DDBJ whole genome shotgun (WGS) entry which is preliminary data.</text>
</comment>
<sequence>MDEESQYIRSPLSVFTTDLYAEFIKQQNDSTIGNLLVSPVSIWIALSMMEAGSGGDTRKELISGLRMPAQLQDEKLHKIISNKLMRCFESDSGLQISFADRLFILKPARVQKRFRTIVQSCYKSDVGELGNLESVDAKRSRINAWIHDNTHRKIKELVPADTINAETSLTLINTVYFKGLWQEAFNTAETYDGEFHNLDGSTMNVKMMRHQASYLFAKLGDLKATVIKVPFQRNEWEMMIVLPDEIDGLPTLLSSLRNPGAIESILRSQLNFKRVVLHLPRFRLGEPGALDLKRTLRCLGINSLFESDKADLTGLCEHVSLPLSEIFHKAILEVDENGTRAAVDTAISVKRAAMSRNIRIEDVYVNHPFVLAILYGRSIPVFIGHVTNPQDFVA</sequence>
<evidence type="ECO:0000259" key="3">
    <source>
        <dbReference type="SMART" id="SM00093"/>
    </source>
</evidence>
<dbReference type="InterPro" id="IPR023795">
    <property type="entry name" value="Serpin_CS"/>
</dbReference>
<dbReference type="PANTHER" id="PTHR11461:SF211">
    <property type="entry name" value="GH10112P-RELATED"/>
    <property type="match status" value="1"/>
</dbReference>
<dbReference type="InterPro" id="IPR042185">
    <property type="entry name" value="Serpin_sf_2"/>
</dbReference>
<dbReference type="GO" id="GO:0005615">
    <property type="term" value="C:extracellular space"/>
    <property type="evidence" value="ECO:0007669"/>
    <property type="project" value="InterPro"/>
</dbReference>
<dbReference type="SUPFAM" id="SSF56574">
    <property type="entry name" value="Serpins"/>
    <property type="match status" value="1"/>
</dbReference>
<evidence type="ECO:0000313" key="5">
    <source>
        <dbReference type="Proteomes" id="UP001497525"/>
    </source>
</evidence>
<dbReference type="Pfam" id="PF00079">
    <property type="entry name" value="Serpin"/>
    <property type="match status" value="1"/>
</dbReference>
<dbReference type="PROSITE" id="PS00284">
    <property type="entry name" value="SERPIN"/>
    <property type="match status" value="1"/>
</dbReference>
<dbReference type="PANTHER" id="PTHR11461">
    <property type="entry name" value="SERINE PROTEASE INHIBITOR, SERPIN"/>
    <property type="match status" value="1"/>
</dbReference>
<evidence type="ECO:0000256" key="2">
    <source>
        <dbReference type="RuleBase" id="RU000411"/>
    </source>
</evidence>
<accession>A0AAV2TX16</accession>
<dbReference type="InterPro" id="IPR000215">
    <property type="entry name" value="Serpin_fam"/>
</dbReference>
<dbReference type="Gene3D" id="2.30.39.10">
    <property type="entry name" value="Alpha-1-antitrypsin, domain 1"/>
    <property type="match status" value="1"/>
</dbReference>
<organism evidence="4 5">
    <name type="scientific">Calicophoron daubneyi</name>
    <name type="common">Rumen fluke</name>
    <name type="synonym">Paramphistomum daubneyi</name>
    <dbReference type="NCBI Taxonomy" id="300641"/>
    <lineage>
        <taxon>Eukaryota</taxon>
        <taxon>Metazoa</taxon>
        <taxon>Spiralia</taxon>
        <taxon>Lophotrochozoa</taxon>
        <taxon>Platyhelminthes</taxon>
        <taxon>Trematoda</taxon>
        <taxon>Digenea</taxon>
        <taxon>Plagiorchiida</taxon>
        <taxon>Pronocephalata</taxon>
        <taxon>Paramphistomoidea</taxon>
        <taxon>Paramphistomidae</taxon>
        <taxon>Calicophoron</taxon>
    </lineage>
</organism>
<evidence type="ECO:0000313" key="4">
    <source>
        <dbReference type="EMBL" id="CAL5141273.1"/>
    </source>
</evidence>
<protein>
    <recommendedName>
        <fullName evidence="3">Serpin domain-containing protein</fullName>
    </recommendedName>
</protein>
<dbReference type="EMBL" id="CAXLJL010000823">
    <property type="protein sequence ID" value="CAL5141273.1"/>
    <property type="molecule type" value="Genomic_DNA"/>
</dbReference>
<dbReference type="SMART" id="SM00093">
    <property type="entry name" value="SERPIN"/>
    <property type="match status" value="1"/>
</dbReference>
<dbReference type="InterPro" id="IPR023796">
    <property type="entry name" value="Serpin_dom"/>
</dbReference>
<dbReference type="AlphaFoldDB" id="A0AAV2TX16"/>